<accession>A0A9P6Q2A3</accession>
<keyword evidence="3" id="KW-1185">Reference proteome</keyword>
<reference evidence="2" key="1">
    <citation type="journal article" date="2020" name="Fungal Divers.">
        <title>Resolving the Mortierellaceae phylogeny through synthesis of multi-gene phylogenetics and phylogenomics.</title>
        <authorList>
            <person name="Vandepol N."/>
            <person name="Liber J."/>
            <person name="Desiro A."/>
            <person name="Na H."/>
            <person name="Kennedy M."/>
            <person name="Barry K."/>
            <person name="Grigoriev I.V."/>
            <person name="Miller A.N."/>
            <person name="O'Donnell K."/>
            <person name="Stajich J.E."/>
            <person name="Bonito G."/>
        </authorList>
    </citation>
    <scope>NUCLEOTIDE SEQUENCE</scope>
    <source>
        <strain evidence="2">KOD948</strain>
    </source>
</reference>
<evidence type="ECO:0000313" key="3">
    <source>
        <dbReference type="Proteomes" id="UP000726737"/>
    </source>
</evidence>
<feature type="transmembrane region" description="Helical" evidence="1">
    <location>
        <begin position="89"/>
        <end position="109"/>
    </location>
</feature>
<dbReference type="AlphaFoldDB" id="A0A9P6Q2A3"/>
<keyword evidence="1" id="KW-0812">Transmembrane</keyword>
<name>A0A9P6Q2A3_9FUNG</name>
<organism evidence="2 3">
    <name type="scientific">Mortierella polycephala</name>
    <dbReference type="NCBI Taxonomy" id="41804"/>
    <lineage>
        <taxon>Eukaryota</taxon>
        <taxon>Fungi</taxon>
        <taxon>Fungi incertae sedis</taxon>
        <taxon>Mucoromycota</taxon>
        <taxon>Mortierellomycotina</taxon>
        <taxon>Mortierellomycetes</taxon>
        <taxon>Mortierellales</taxon>
        <taxon>Mortierellaceae</taxon>
        <taxon>Mortierella</taxon>
    </lineage>
</organism>
<feature type="transmembrane region" description="Helical" evidence="1">
    <location>
        <begin position="56"/>
        <end position="83"/>
    </location>
</feature>
<evidence type="ECO:0000313" key="2">
    <source>
        <dbReference type="EMBL" id="KAG0257939.1"/>
    </source>
</evidence>
<comment type="caution">
    <text evidence="2">The sequence shown here is derived from an EMBL/GenBank/DDBJ whole genome shotgun (WGS) entry which is preliminary data.</text>
</comment>
<protein>
    <submittedName>
        <fullName evidence="2">Uncharacterized protein</fullName>
    </submittedName>
</protein>
<dbReference type="Proteomes" id="UP000726737">
    <property type="component" value="Unassembled WGS sequence"/>
</dbReference>
<keyword evidence="1" id="KW-1133">Transmembrane helix</keyword>
<sequence>MSASMTSAHEAMGDDSIKVSETVPAAAATIKQSGVVQNYAMPAWSMAKRRYNQSPMVLKISVLSFAALSAVPIGCFMGFMGLITVGCMIVSGIVFTAVEGGFAMLGIVWSPGDKRDIQRNVERGMDKAQQATTSFGQ</sequence>
<dbReference type="OrthoDB" id="2440751at2759"/>
<proteinExistence type="predicted"/>
<evidence type="ECO:0000256" key="1">
    <source>
        <dbReference type="SAM" id="Phobius"/>
    </source>
</evidence>
<keyword evidence="1" id="KW-0472">Membrane</keyword>
<dbReference type="EMBL" id="JAAAJA010000240">
    <property type="protein sequence ID" value="KAG0257939.1"/>
    <property type="molecule type" value="Genomic_DNA"/>
</dbReference>
<gene>
    <name evidence="2" type="ORF">BG011_003670</name>
</gene>